<reference evidence="3" key="1">
    <citation type="submission" date="2020-04" db="EMBL/GenBank/DDBJ databases">
        <title>A desert anoxygenic phototrophic bacterium fixes CO2 using RubisCO under aerobic conditions.</title>
        <authorList>
            <person name="Tang K."/>
        </authorList>
    </citation>
    <scope>NUCLEOTIDE SEQUENCE [LARGE SCALE GENOMIC DNA]</scope>
    <source>
        <strain evidence="3">MIMtkB3</strain>
    </source>
</reference>
<evidence type="ECO:0000256" key="1">
    <source>
        <dbReference type="SAM" id="MobiDB-lite"/>
    </source>
</evidence>
<organism evidence="3 4">
    <name type="scientific">Aerophototrophica crusticola</name>
    <dbReference type="NCBI Taxonomy" id="1709002"/>
    <lineage>
        <taxon>Bacteria</taxon>
        <taxon>Pseudomonadati</taxon>
        <taxon>Pseudomonadota</taxon>
        <taxon>Alphaproteobacteria</taxon>
        <taxon>Rhodospirillales</taxon>
        <taxon>Rhodospirillaceae</taxon>
        <taxon>Aerophototrophica</taxon>
    </lineage>
</organism>
<protein>
    <submittedName>
        <fullName evidence="3">Alpha/beta hydrolase</fullName>
    </submittedName>
</protein>
<dbReference type="PANTHER" id="PTHR12277">
    <property type="entry name" value="ALPHA/BETA HYDROLASE DOMAIN-CONTAINING PROTEIN"/>
    <property type="match status" value="1"/>
</dbReference>
<feature type="domain" description="Serine aminopeptidase S33" evidence="2">
    <location>
        <begin position="71"/>
        <end position="176"/>
    </location>
</feature>
<dbReference type="Proteomes" id="UP000501891">
    <property type="component" value="Chromosome"/>
</dbReference>
<dbReference type="GO" id="GO:0016787">
    <property type="term" value="F:hydrolase activity"/>
    <property type="evidence" value="ECO:0007669"/>
    <property type="project" value="UniProtKB-KW"/>
</dbReference>
<dbReference type="InterPro" id="IPR022742">
    <property type="entry name" value="Hydrolase_4"/>
</dbReference>
<dbReference type="EMBL" id="CP051775">
    <property type="protein sequence ID" value="QJE72932.1"/>
    <property type="molecule type" value="Genomic_DNA"/>
</dbReference>
<accession>A0A858R6N2</accession>
<dbReference type="KEGG" id="acru:HHL28_07375"/>
<keyword evidence="3" id="KW-0378">Hydrolase</keyword>
<feature type="region of interest" description="Disordered" evidence="1">
    <location>
        <begin position="266"/>
        <end position="288"/>
    </location>
</feature>
<gene>
    <name evidence="3" type="ORF">HHL28_07375</name>
</gene>
<evidence type="ECO:0000259" key="2">
    <source>
        <dbReference type="Pfam" id="PF12146"/>
    </source>
</evidence>
<dbReference type="PANTHER" id="PTHR12277:SF81">
    <property type="entry name" value="PROTEIN ABHD13"/>
    <property type="match status" value="1"/>
</dbReference>
<dbReference type="InterPro" id="IPR029058">
    <property type="entry name" value="AB_hydrolase_fold"/>
</dbReference>
<dbReference type="Gene3D" id="3.40.50.1820">
    <property type="entry name" value="alpha/beta hydrolase"/>
    <property type="match status" value="1"/>
</dbReference>
<proteinExistence type="predicted"/>
<evidence type="ECO:0000313" key="3">
    <source>
        <dbReference type="EMBL" id="QJE72932.1"/>
    </source>
</evidence>
<dbReference type="Pfam" id="PF12146">
    <property type="entry name" value="Hydrolase_4"/>
    <property type="match status" value="1"/>
</dbReference>
<keyword evidence="4" id="KW-1185">Reference proteome</keyword>
<dbReference type="SUPFAM" id="SSF53474">
    <property type="entry name" value="alpha/beta-Hydrolases"/>
    <property type="match status" value="1"/>
</dbReference>
<name>A0A858R6N2_9PROT</name>
<dbReference type="AlphaFoldDB" id="A0A858R6N2"/>
<sequence>MAWLVGVLLVYGAVCGLLHAYQRSLIYMPDRRVAVPEDAGLPDFRVVTVTTADGLSIDGWFVPPREEGLPTIVLFHGNGGHLGYRADKARVFQKAGYGVFLAGYRGYGGNPGSPTEQGLYADARAALDWLVGQGISGQKLVIYGESLGTGVATQMATERKAAALVLEAPFTSLSDAAASHYPIFPVRLLLKDRFDSLSRIGNVGSPLLVIQGEKDRVVPTRLGKALFARANEPKTSVWLPQAGHNDLMAHGLAEKVVGFLSGLNRPQGTAPPTLDHQGPRRGTAIIPR</sequence>
<evidence type="ECO:0000313" key="4">
    <source>
        <dbReference type="Proteomes" id="UP000501891"/>
    </source>
</evidence>